<evidence type="ECO:0000313" key="2">
    <source>
        <dbReference type="Proteomes" id="UP001204953"/>
    </source>
</evidence>
<sequence length="138" mass="15423">MIGTSALTGCLSLKLYARLKSVILYRPMAQSLQQLHAQIEAMPSDLVKAIVLSWLTNFKGNLGEFERLIAETAPQSREYQWGEINTAQQFQPLSEEQMIAESLAALQDYQTLKMGIPHQEVKQWADSLGSDGELPCPK</sequence>
<comment type="caution">
    <text evidence="1">The sequence shown here is derived from an EMBL/GenBank/DDBJ whole genome shotgun (WGS) entry which is preliminary data.</text>
</comment>
<dbReference type="Proteomes" id="UP001204953">
    <property type="component" value="Unassembled WGS sequence"/>
</dbReference>
<accession>A0AAE3GPS5</accession>
<gene>
    <name evidence="1" type="ORF">NJ959_08430</name>
</gene>
<keyword evidence="2" id="KW-1185">Reference proteome</keyword>
<protein>
    <submittedName>
        <fullName evidence="1">Uncharacterized protein</fullName>
    </submittedName>
</protein>
<dbReference type="EMBL" id="JAMZMM010000058">
    <property type="protein sequence ID" value="MCP2728501.1"/>
    <property type="molecule type" value="Genomic_DNA"/>
</dbReference>
<evidence type="ECO:0000313" key="1">
    <source>
        <dbReference type="EMBL" id="MCP2728501.1"/>
    </source>
</evidence>
<name>A0AAE3GPS5_9CYAN</name>
<organism evidence="1 2">
    <name type="scientific">Limnofasciculus baicalensis BBK-W-15</name>
    <dbReference type="NCBI Taxonomy" id="2699891"/>
    <lineage>
        <taxon>Bacteria</taxon>
        <taxon>Bacillati</taxon>
        <taxon>Cyanobacteriota</taxon>
        <taxon>Cyanophyceae</taxon>
        <taxon>Coleofasciculales</taxon>
        <taxon>Coleofasciculaceae</taxon>
        <taxon>Limnofasciculus</taxon>
        <taxon>Limnofasciculus baicalensis</taxon>
    </lineage>
</organism>
<dbReference type="AlphaFoldDB" id="A0AAE3GPS5"/>
<dbReference type="RefSeq" id="WP_254011295.1">
    <property type="nucleotide sequence ID" value="NZ_JAMZMM010000058.1"/>
</dbReference>
<proteinExistence type="predicted"/>
<reference evidence="1" key="1">
    <citation type="submission" date="2022-06" db="EMBL/GenBank/DDBJ databases">
        <title>New cyanobacteria of genus Symplocastrum in benthos of Lake Baikal.</title>
        <authorList>
            <person name="Sorokovikova E."/>
            <person name="Tikhonova I."/>
            <person name="Krasnopeev A."/>
            <person name="Evseev P."/>
            <person name="Gladkikh A."/>
            <person name="Belykh O."/>
        </authorList>
    </citation>
    <scope>NUCLEOTIDE SEQUENCE</scope>
    <source>
        <strain evidence="1">BBK-W-15</strain>
    </source>
</reference>